<gene>
    <name evidence="2" type="ORF">SDC9_61649</name>
</gene>
<comment type="caution">
    <text evidence="2">The sequence shown here is derived from an EMBL/GenBank/DDBJ whole genome shotgun (WGS) entry which is preliminary data.</text>
</comment>
<keyword evidence="1" id="KW-0812">Transmembrane</keyword>
<organism evidence="2">
    <name type="scientific">bioreactor metagenome</name>
    <dbReference type="NCBI Taxonomy" id="1076179"/>
    <lineage>
        <taxon>unclassified sequences</taxon>
        <taxon>metagenomes</taxon>
        <taxon>ecological metagenomes</taxon>
    </lineage>
</organism>
<reference evidence="2" key="1">
    <citation type="submission" date="2019-08" db="EMBL/GenBank/DDBJ databases">
        <authorList>
            <person name="Kucharzyk K."/>
            <person name="Murdoch R.W."/>
            <person name="Higgins S."/>
            <person name="Loffler F."/>
        </authorList>
    </citation>
    <scope>NUCLEOTIDE SEQUENCE</scope>
</reference>
<dbReference type="EMBL" id="VSSQ01002417">
    <property type="protein sequence ID" value="MPM15281.1"/>
    <property type="molecule type" value="Genomic_DNA"/>
</dbReference>
<dbReference type="AlphaFoldDB" id="A0A644XHM3"/>
<evidence type="ECO:0000256" key="1">
    <source>
        <dbReference type="SAM" id="Phobius"/>
    </source>
</evidence>
<keyword evidence="1" id="KW-0472">Membrane</keyword>
<proteinExistence type="predicted"/>
<sequence>MPGGGGAGHIAEMIARIKANETLKNDILKRRAKYVYYKTSGVIRLRRRKTSETELEIIRAKIREETRHERIRSVYALMLTLIVMVGLYFGFQYAFHEYQKLQKYRNDEIIYPETDNPAVYRPL</sequence>
<protein>
    <submittedName>
        <fullName evidence="2">Uncharacterized protein</fullName>
    </submittedName>
</protein>
<feature type="transmembrane region" description="Helical" evidence="1">
    <location>
        <begin position="74"/>
        <end position="95"/>
    </location>
</feature>
<keyword evidence="1" id="KW-1133">Transmembrane helix</keyword>
<name>A0A644XHM3_9ZZZZ</name>
<evidence type="ECO:0000313" key="2">
    <source>
        <dbReference type="EMBL" id="MPM15281.1"/>
    </source>
</evidence>
<accession>A0A644XHM3</accession>